<proteinExistence type="predicted"/>
<dbReference type="OrthoDB" id="4062651at2759"/>
<dbReference type="Proteomes" id="UP000085678">
    <property type="component" value="Unplaced"/>
</dbReference>
<reference evidence="3" key="1">
    <citation type="submission" date="2025-08" db="UniProtKB">
        <authorList>
            <consortium name="RefSeq"/>
        </authorList>
    </citation>
    <scope>IDENTIFICATION</scope>
    <source>
        <tissue evidence="3">Gonads</tissue>
    </source>
</reference>
<dbReference type="PANTHER" id="PTHR24347">
    <property type="entry name" value="SERINE/THREONINE-PROTEIN KINASE"/>
    <property type="match status" value="1"/>
</dbReference>
<protein>
    <submittedName>
        <fullName evidence="3">Calcium-dependent protein kinase 2-like isoform X1</fullName>
    </submittedName>
</protein>
<sequence length="447" mass="51527">MELVQGFSGSKFGKLYGKDMKKCFKLCEELLRHINHLHNKQIGHFDIKPDNLVVSVDDQQLKVTLVDYGFAHQLYKDQDLSERFGTPYYCSPQIARAADVNKKSDIWSAMVTVMAIILSDQETGPIPPLKKCYPNYRLSTLQTHLKCEITGPEELIACLPGSVDKHFQDLLSRGLGVKLRHRAGPRKLLKHRAFSKFREIFMALQSFLQEQRLDDGFLSDYAKDNFKEMIGDPLNENCMFNALANQLVEHLSLQTTGQKFREEIVKHLRHNPKKTDGMSLVHFLDNDDPSWRQYKEQKAHIFQKTATEDWHTKQNQLCQIKWRWYLRHMSHSGTQGDALILWAAAQLYEVDIRIIADNGNHFVIRTEAEFPQAELLLGYYQKLRFVSLRDIAVTEVLNADQVPTGEVLLELLTPAIPIFLENAEEMIEVQTETNVDQAEVTEDPTKK</sequence>
<dbReference type="GO" id="GO:0004672">
    <property type="term" value="F:protein kinase activity"/>
    <property type="evidence" value="ECO:0007669"/>
    <property type="project" value="InterPro"/>
</dbReference>
<dbReference type="InterPro" id="IPR000719">
    <property type="entry name" value="Prot_kinase_dom"/>
</dbReference>
<evidence type="ECO:0000313" key="3">
    <source>
        <dbReference type="RefSeq" id="XP_013416149.1"/>
    </source>
</evidence>
<dbReference type="CDD" id="cd22758">
    <property type="entry name" value="OTU_232R-like"/>
    <property type="match status" value="1"/>
</dbReference>
<dbReference type="RefSeq" id="XP_013416149.1">
    <property type="nucleotide sequence ID" value="XM_013560695.2"/>
</dbReference>
<keyword evidence="2" id="KW-1185">Reference proteome</keyword>
<dbReference type="Gene3D" id="1.10.510.10">
    <property type="entry name" value="Transferase(Phosphotransferase) domain 1"/>
    <property type="match status" value="1"/>
</dbReference>
<name>A0A1S3K184_LINAN</name>
<evidence type="ECO:0000313" key="2">
    <source>
        <dbReference type="Proteomes" id="UP000085678"/>
    </source>
</evidence>
<dbReference type="GeneID" id="106177797"/>
<dbReference type="PROSITE" id="PS00108">
    <property type="entry name" value="PROTEIN_KINASE_ST"/>
    <property type="match status" value="1"/>
</dbReference>
<dbReference type="KEGG" id="lak:106177797"/>
<dbReference type="STRING" id="7574.A0A1S3K184"/>
<dbReference type="PROSITE" id="PS50011">
    <property type="entry name" value="PROTEIN_KINASE_DOM"/>
    <property type="match status" value="1"/>
</dbReference>
<dbReference type="SUPFAM" id="SSF56112">
    <property type="entry name" value="Protein kinase-like (PK-like)"/>
    <property type="match status" value="1"/>
</dbReference>
<dbReference type="InterPro" id="IPR003323">
    <property type="entry name" value="OTU_dom"/>
</dbReference>
<evidence type="ECO:0000259" key="1">
    <source>
        <dbReference type="PROSITE" id="PS50011"/>
    </source>
</evidence>
<feature type="domain" description="Protein kinase" evidence="1">
    <location>
        <begin position="1"/>
        <end position="194"/>
    </location>
</feature>
<dbReference type="InterPro" id="IPR008271">
    <property type="entry name" value="Ser/Thr_kinase_AS"/>
</dbReference>
<dbReference type="InterPro" id="IPR011009">
    <property type="entry name" value="Kinase-like_dom_sf"/>
</dbReference>
<gene>
    <name evidence="3" type="primary">LOC106177797</name>
</gene>
<dbReference type="Pfam" id="PF02338">
    <property type="entry name" value="OTU"/>
    <property type="match status" value="1"/>
</dbReference>
<dbReference type="SMART" id="SM00220">
    <property type="entry name" value="S_TKc"/>
    <property type="match status" value="1"/>
</dbReference>
<dbReference type="InParanoid" id="A0A1S3K184"/>
<accession>A0A1S3K184</accession>
<dbReference type="Gene3D" id="3.90.70.80">
    <property type="match status" value="1"/>
</dbReference>
<organism evidence="2 3">
    <name type="scientific">Lingula anatina</name>
    <name type="common">Brachiopod</name>
    <name type="synonym">Lingula unguis</name>
    <dbReference type="NCBI Taxonomy" id="7574"/>
    <lineage>
        <taxon>Eukaryota</taxon>
        <taxon>Metazoa</taxon>
        <taxon>Spiralia</taxon>
        <taxon>Lophotrochozoa</taxon>
        <taxon>Brachiopoda</taxon>
        <taxon>Linguliformea</taxon>
        <taxon>Lingulata</taxon>
        <taxon>Lingulida</taxon>
        <taxon>Linguloidea</taxon>
        <taxon>Lingulidae</taxon>
        <taxon>Lingula</taxon>
    </lineage>
</organism>
<dbReference type="AlphaFoldDB" id="A0A1S3K184"/>
<dbReference type="GO" id="GO:0005524">
    <property type="term" value="F:ATP binding"/>
    <property type="evidence" value="ECO:0007669"/>
    <property type="project" value="InterPro"/>
</dbReference>
<dbReference type="Pfam" id="PF00069">
    <property type="entry name" value="Pkinase"/>
    <property type="match status" value="1"/>
</dbReference>